<evidence type="ECO:0000256" key="5">
    <source>
        <dbReference type="ARBA" id="ARBA00022806"/>
    </source>
</evidence>
<keyword evidence="8 10" id="KW-0238">DNA-binding</keyword>
<gene>
    <name evidence="10 12" type="primary">recC</name>
    <name evidence="12" type="ORF">ACBP88_10040</name>
</gene>
<keyword evidence="9 10" id="KW-0234">DNA repair</keyword>
<evidence type="ECO:0000313" key="13">
    <source>
        <dbReference type="Proteomes" id="UP001567350"/>
    </source>
</evidence>
<evidence type="ECO:0000313" key="12">
    <source>
        <dbReference type="EMBL" id="MEZ2739780.1"/>
    </source>
</evidence>
<dbReference type="Gene3D" id="3.40.50.300">
    <property type="entry name" value="P-loop containing nucleotide triphosphate hydrolases"/>
    <property type="match status" value="2"/>
</dbReference>
<comment type="subunit">
    <text evidence="10">Heterotrimer of RecB, RecC and RecD. All subunits contribute to DNA-binding.</text>
</comment>
<dbReference type="SUPFAM" id="SSF52540">
    <property type="entry name" value="P-loop containing nucleoside triphosphate hydrolases"/>
    <property type="match status" value="2"/>
</dbReference>
<comment type="miscellaneous">
    <text evidence="10">In the RecBCD complex, RecB has a slow 3'-5' helicase, an exonuclease activity and loads RecA onto ssDNA, RecD has a fast 5'-3' helicase activity, while RecC stimulates the ATPase and processivity of the RecB helicase and contributes to recognition of the Chi site.</text>
</comment>
<keyword evidence="3 10" id="KW-0227">DNA damage</keyword>
<dbReference type="RefSeq" id="WP_370892391.1">
    <property type="nucleotide sequence ID" value="NZ_JBGJLR010000010.1"/>
</dbReference>
<evidence type="ECO:0000256" key="9">
    <source>
        <dbReference type="ARBA" id="ARBA00023204"/>
    </source>
</evidence>
<evidence type="ECO:0000256" key="6">
    <source>
        <dbReference type="ARBA" id="ARBA00022839"/>
    </source>
</evidence>
<dbReference type="PANTHER" id="PTHR30591:SF1">
    <property type="entry name" value="RECBCD ENZYME SUBUNIT RECC"/>
    <property type="match status" value="1"/>
</dbReference>
<dbReference type="Gene3D" id="1.10.10.160">
    <property type="match status" value="1"/>
</dbReference>
<dbReference type="InterPro" id="IPR027417">
    <property type="entry name" value="P-loop_NTPase"/>
</dbReference>
<dbReference type="EMBL" id="JBGJLR010000010">
    <property type="protein sequence ID" value="MEZ2739780.1"/>
    <property type="molecule type" value="Genomic_DNA"/>
</dbReference>
<dbReference type="InterPro" id="IPR013986">
    <property type="entry name" value="DExx_box_DNA_helicase_dom_sf"/>
</dbReference>
<evidence type="ECO:0000256" key="10">
    <source>
        <dbReference type="HAMAP-Rule" id="MF_01486"/>
    </source>
</evidence>
<dbReference type="NCBIfam" id="TIGR01450">
    <property type="entry name" value="recC"/>
    <property type="match status" value="1"/>
</dbReference>
<evidence type="ECO:0000256" key="1">
    <source>
        <dbReference type="ARBA" id="ARBA00022722"/>
    </source>
</evidence>
<dbReference type="PIRSF" id="PIRSF000980">
    <property type="entry name" value="RecC"/>
    <property type="match status" value="1"/>
</dbReference>
<evidence type="ECO:0000259" key="11">
    <source>
        <dbReference type="Pfam" id="PF17946"/>
    </source>
</evidence>
<comment type="similarity">
    <text evidence="10">Belongs to the RecC family.</text>
</comment>
<evidence type="ECO:0000256" key="4">
    <source>
        <dbReference type="ARBA" id="ARBA00022801"/>
    </source>
</evidence>
<evidence type="ECO:0000256" key="2">
    <source>
        <dbReference type="ARBA" id="ARBA00022741"/>
    </source>
</evidence>
<dbReference type="InterPro" id="IPR041500">
    <property type="entry name" value="RecC_C"/>
</dbReference>
<accession>A0ABV4IG49</accession>
<comment type="caution">
    <text evidence="12">The sequence shown here is derived from an EMBL/GenBank/DDBJ whole genome shotgun (WGS) entry which is preliminary data.</text>
</comment>
<dbReference type="Gene3D" id="1.10.10.990">
    <property type="match status" value="1"/>
</dbReference>
<reference evidence="12 13" key="1">
    <citation type="submission" date="2024-08" db="EMBL/GenBank/DDBJ databases">
        <authorList>
            <person name="Feng Z."/>
            <person name="Ronholm J."/>
        </authorList>
    </citation>
    <scope>NUCLEOTIDE SEQUENCE [LARGE SCALE GENOMIC DNA]</scope>
    <source>
        <strain evidence="12 13">4-AB0-8</strain>
    </source>
</reference>
<protein>
    <recommendedName>
        <fullName evidence="10">RecBCD enzyme subunit RecC</fullName>
    </recommendedName>
    <alternativeName>
        <fullName evidence="10">Exonuclease V subunit RecC</fullName>
        <shortName evidence="10">ExoV subunit RecC</shortName>
    </alternativeName>
    <alternativeName>
        <fullName evidence="10">Helicase/nuclease RecBCD subunit RecC</fullName>
    </alternativeName>
</protein>
<dbReference type="GO" id="GO:0008854">
    <property type="term" value="F:exodeoxyribonuclease V activity"/>
    <property type="evidence" value="ECO:0007669"/>
    <property type="project" value="UniProtKB-EC"/>
</dbReference>
<keyword evidence="7 10" id="KW-0067">ATP-binding</keyword>
<dbReference type="InterPro" id="IPR011335">
    <property type="entry name" value="Restrct_endonuc-II-like"/>
</dbReference>
<evidence type="ECO:0000256" key="8">
    <source>
        <dbReference type="ARBA" id="ARBA00023125"/>
    </source>
</evidence>
<dbReference type="SUPFAM" id="SSF52980">
    <property type="entry name" value="Restriction endonuclease-like"/>
    <property type="match status" value="1"/>
</dbReference>
<evidence type="ECO:0000256" key="3">
    <source>
        <dbReference type="ARBA" id="ARBA00022763"/>
    </source>
</evidence>
<keyword evidence="1 10" id="KW-0540">Nuclease</keyword>
<keyword evidence="13" id="KW-1185">Reference proteome</keyword>
<keyword evidence="5 10" id="KW-0347">Helicase</keyword>
<keyword evidence="4 10" id="KW-0378">Hydrolase</keyword>
<proteinExistence type="inferred from homology"/>
<dbReference type="PANTHER" id="PTHR30591">
    <property type="entry name" value="RECBCD ENZYME SUBUNIT RECC"/>
    <property type="match status" value="1"/>
</dbReference>
<dbReference type="Gene3D" id="3.40.50.10930">
    <property type="match status" value="1"/>
</dbReference>
<dbReference type="InterPro" id="IPR006697">
    <property type="entry name" value="RecC"/>
</dbReference>
<evidence type="ECO:0000256" key="7">
    <source>
        <dbReference type="ARBA" id="ARBA00022840"/>
    </source>
</evidence>
<keyword evidence="6 10" id="KW-0269">Exonuclease</keyword>
<sequence>MASSIAPGLVALHGNCTETLADTLMAWMRAHPLAPLEQEIVLVQSNGTAEWFKMRMAEQLGVCAAAKVELPARFIWRTYRQILGKQAVPPASPLEKVPLTWRLMRLLPACLHEPAFAPIANYLRAEEPERLLQLAERLADLFDQYQIYRADWLQAWEAGHDVLPQLGKPEQALPAGQQWQPLLWRAIVQDLTASEKAATRTALQALVLRTLREAPPASVQVASRVVLFGLSHVPLAMLGFLDALARHTQVVLAVPNPCRYHWADAIDGRELLRMQRRRQPLKHGRDLALVPLEAMHAHAHPLLAAWGRQSRDYVRLLDEFDQTLDTVHPSVWPRVDVFDDAPANQGTLLQQVQRSMRDLLPLQEHPRAAQPEHRIPASDGSIVFHSAHSLVRELEVLHDQLLSLLAQPPAPGQAPLQPRDVIVMLPDIQKAAPSIRAVFGQYGRTDARFIPFDIADLSARAASPMLVALQWLLRLPQQRCRLSELCDLLDVPAVAARFGLAAQDVPQLTQWMAGAGIRWGLSDAQRSSLGLAACGDHNSAWFGLRRMLLGYATGGRSITSENGMQQTPAWGEIEPYDEVGGLDAELAGVLAAVLERLMRWWSDALQDAQPDVWAQRLRQLAQDMFAPQDDVEQALLDGLEQSLARWQEACDQAGYAQPIPLAVAQEAWLQALEQPSLEQRFRAGGVTFATPMPMRAIPFEVVCLLGMNDGDYPRRATRNDFDLMQQSGQYRPGDRARRDHDRQLMLEAVLSARRTLYISWAGHHVRDNSEQPPSVLVSQLREYLAAGWQGEEDLLQERTWSHPLQPFSRRYFEADSKVHTYAREWRAAHAQMQAQPGDAVAAVPEVPPFVPDAQVPLTVAQLTQFVRNPAKAFFRQRLSVYFEEDDSAVPDDEVFQLEGLQAYGLVQTLQQQFVADWEARAGLRADGDVAVQLLQQRIHSLQRAGQLPLAGLGQREAQQLQDSVLPGLQAWQRVRAAYPQAAPRQRLHLVHGGVVLEDWLDPLWLPASPVPGVLPLWLLLDPRDVRDSKGQVRRDRLLPVYIRSVVAAACGVEVQGTVIGRDASLHVQAMPQALAQQALQDLLALWQQGMNQPLPLPYKTGLALAAPMGDMQAAASAYEGGFKHHGECEDMSWQRLFADFAALTEDGQLPGLAQTVYVPLHAWCDSCVQVVCEGQVV</sequence>
<comment type="function">
    <text evidence="10">A helicase/nuclease that prepares dsDNA breaks (DSB) for recombinational DNA repair. Binds to DSBs and unwinds DNA via a highly rapid and processive ATP-dependent bidirectional helicase activity. Unwinds dsDNA until it encounters a Chi (crossover hotspot instigator) sequence from the 3' direction. Cuts ssDNA a few nucleotides 3' to the Chi site. The properties and activities of the enzyme are changed at Chi. The Chi-altered holoenzyme produces a long 3'-ssDNA overhang and facilitates RecA-binding to the ssDNA for homologous DNA recombination and repair. Holoenzyme degrades any linearized DNA that is unable to undergo homologous recombination. In the holoenzyme this subunit recognizes the wild-type Chi sequence, and when added to isolated RecB increases its ATP-dependent helicase processivity.</text>
</comment>
<dbReference type="Pfam" id="PF17946">
    <property type="entry name" value="RecC_C"/>
    <property type="match status" value="1"/>
</dbReference>
<keyword evidence="2 10" id="KW-0547">Nucleotide-binding</keyword>
<name>A0ABV4IG49_9BURK</name>
<dbReference type="Proteomes" id="UP001567350">
    <property type="component" value="Unassembled WGS sequence"/>
</dbReference>
<dbReference type="HAMAP" id="MF_01486">
    <property type="entry name" value="RecC"/>
    <property type="match status" value="1"/>
</dbReference>
<organism evidence="12 13">
    <name type="scientific">Comamonas jiangduensis</name>
    <dbReference type="NCBI Taxonomy" id="1194168"/>
    <lineage>
        <taxon>Bacteria</taxon>
        <taxon>Pseudomonadati</taxon>
        <taxon>Pseudomonadota</taxon>
        <taxon>Betaproteobacteria</taxon>
        <taxon>Burkholderiales</taxon>
        <taxon>Comamonadaceae</taxon>
        <taxon>Comamonas</taxon>
    </lineage>
</organism>
<feature type="domain" description="RecC C-terminal" evidence="11">
    <location>
        <begin position="856"/>
        <end position="1105"/>
    </location>
</feature>
<dbReference type="Pfam" id="PF04257">
    <property type="entry name" value="Exonuc_V_gamma"/>
    <property type="match status" value="1"/>
</dbReference>